<sequence>MYAANNYRPKTPGNPAEFSNNPFLNDPSNPYTRFPDITGSSSLQSPPPQHFQVGYGTGYADNTQYQGQQYPYWQQQQQHSGQYPEPQTQNQSHFASTSYTPHQFMSQPTGAGFHFQPTSAFGQQASSQQYGYNDSQQYSNQGYPQQLSPPYLSEFDPYAPKPASPNRSRFCGSSGGNGPRGEQHPRDFLRSHKAELEAWDPYSWKQLINSCEALKDAWMSRKQHAESTVRQYGGGGTPGFFGTAPREYGYNNNSFIEGWKQAMKEAESNVDTAAASAFQLQEVYSSYRQSGDVSSKRRVREATNAALTGLPDWPGPLS</sequence>
<dbReference type="OrthoDB" id="3253876at2759"/>
<name>A0A0C9YJD4_9AGAM</name>
<dbReference type="EMBL" id="KN833711">
    <property type="protein sequence ID" value="KIK25020.1"/>
    <property type="molecule type" value="Genomic_DNA"/>
</dbReference>
<feature type="compositionally biased region" description="Polar residues" evidence="1">
    <location>
        <begin position="88"/>
        <end position="109"/>
    </location>
</feature>
<evidence type="ECO:0000256" key="1">
    <source>
        <dbReference type="SAM" id="MobiDB-lite"/>
    </source>
</evidence>
<dbReference type="AlphaFoldDB" id="A0A0C9YJD4"/>
<reference evidence="2 3" key="1">
    <citation type="submission" date="2014-04" db="EMBL/GenBank/DDBJ databases">
        <authorList>
            <consortium name="DOE Joint Genome Institute"/>
            <person name="Kuo A."/>
            <person name="Kohler A."/>
            <person name="Costa M.D."/>
            <person name="Nagy L.G."/>
            <person name="Floudas D."/>
            <person name="Copeland A."/>
            <person name="Barry K.W."/>
            <person name="Cichocki N."/>
            <person name="Veneault-Fourrey C."/>
            <person name="LaButti K."/>
            <person name="Lindquist E.A."/>
            <person name="Lipzen A."/>
            <person name="Lundell T."/>
            <person name="Morin E."/>
            <person name="Murat C."/>
            <person name="Sun H."/>
            <person name="Tunlid A."/>
            <person name="Henrissat B."/>
            <person name="Grigoriev I.V."/>
            <person name="Hibbett D.S."/>
            <person name="Martin F."/>
            <person name="Nordberg H.P."/>
            <person name="Cantor M.N."/>
            <person name="Hua S.X."/>
        </authorList>
    </citation>
    <scope>NUCLEOTIDE SEQUENCE [LARGE SCALE GENOMIC DNA]</scope>
    <source>
        <strain evidence="2 3">441</strain>
    </source>
</reference>
<feature type="region of interest" description="Disordered" evidence="1">
    <location>
        <begin position="74"/>
        <end position="186"/>
    </location>
</feature>
<feature type="compositionally biased region" description="Polar residues" evidence="1">
    <location>
        <begin position="116"/>
        <end position="148"/>
    </location>
</feature>
<feature type="compositionally biased region" description="Polar residues" evidence="1">
    <location>
        <begin position="17"/>
        <end position="31"/>
    </location>
</feature>
<evidence type="ECO:0000313" key="3">
    <source>
        <dbReference type="Proteomes" id="UP000054018"/>
    </source>
</evidence>
<feature type="region of interest" description="Disordered" evidence="1">
    <location>
        <begin position="291"/>
        <end position="318"/>
    </location>
</feature>
<evidence type="ECO:0000313" key="2">
    <source>
        <dbReference type="EMBL" id="KIK25020.1"/>
    </source>
</evidence>
<keyword evidence="3" id="KW-1185">Reference proteome</keyword>
<dbReference type="STRING" id="765257.A0A0C9YJD4"/>
<organism evidence="2 3">
    <name type="scientific">Pisolithus microcarpus 441</name>
    <dbReference type="NCBI Taxonomy" id="765257"/>
    <lineage>
        <taxon>Eukaryota</taxon>
        <taxon>Fungi</taxon>
        <taxon>Dikarya</taxon>
        <taxon>Basidiomycota</taxon>
        <taxon>Agaricomycotina</taxon>
        <taxon>Agaricomycetes</taxon>
        <taxon>Agaricomycetidae</taxon>
        <taxon>Boletales</taxon>
        <taxon>Sclerodermatineae</taxon>
        <taxon>Pisolithaceae</taxon>
        <taxon>Pisolithus</taxon>
    </lineage>
</organism>
<reference evidence="3" key="2">
    <citation type="submission" date="2015-01" db="EMBL/GenBank/DDBJ databases">
        <title>Evolutionary Origins and Diversification of the Mycorrhizal Mutualists.</title>
        <authorList>
            <consortium name="DOE Joint Genome Institute"/>
            <consortium name="Mycorrhizal Genomics Consortium"/>
            <person name="Kohler A."/>
            <person name="Kuo A."/>
            <person name="Nagy L.G."/>
            <person name="Floudas D."/>
            <person name="Copeland A."/>
            <person name="Barry K.W."/>
            <person name="Cichocki N."/>
            <person name="Veneault-Fourrey C."/>
            <person name="LaButti K."/>
            <person name="Lindquist E.A."/>
            <person name="Lipzen A."/>
            <person name="Lundell T."/>
            <person name="Morin E."/>
            <person name="Murat C."/>
            <person name="Riley R."/>
            <person name="Ohm R."/>
            <person name="Sun H."/>
            <person name="Tunlid A."/>
            <person name="Henrissat B."/>
            <person name="Grigoriev I.V."/>
            <person name="Hibbett D.S."/>
            <person name="Martin F."/>
        </authorList>
    </citation>
    <scope>NUCLEOTIDE SEQUENCE [LARGE SCALE GENOMIC DNA]</scope>
    <source>
        <strain evidence="3">441</strain>
    </source>
</reference>
<accession>A0A0C9YJD4</accession>
<dbReference type="HOGENOM" id="CLU_077716_0_0_1"/>
<protein>
    <submittedName>
        <fullName evidence="2">Uncharacterized protein</fullName>
    </submittedName>
</protein>
<feature type="region of interest" description="Disordered" evidence="1">
    <location>
        <begin position="1"/>
        <end position="60"/>
    </location>
</feature>
<gene>
    <name evidence="2" type="ORF">PISMIDRAFT_97393</name>
</gene>
<proteinExistence type="predicted"/>
<dbReference type="Proteomes" id="UP000054018">
    <property type="component" value="Unassembled WGS sequence"/>
</dbReference>
<feature type="compositionally biased region" description="Low complexity" evidence="1">
    <location>
        <begin position="74"/>
        <end position="87"/>
    </location>
</feature>